<dbReference type="Gene3D" id="3.30.70.330">
    <property type="match status" value="2"/>
</dbReference>
<dbReference type="GO" id="GO:0003723">
    <property type="term" value="F:RNA binding"/>
    <property type="evidence" value="ECO:0007669"/>
    <property type="project" value="UniProtKB-UniRule"/>
</dbReference>
<evidence type="ECO:0000256" key="1">
    <source>
        <dbReference type="ARBA" id="ARBA00004123"/>
    </source>
</evidence>
<dbReference type="SMART" id="SM00360">
    <property type="entry name" value="RRM"/>
    <property type="match status" value="2"/>
</dbReference>
<accession>A0A183IH00</accession>
<evidence type="ECO:0000256" key="5">
    <source>
        <dbReference type="ARBA" id="ARBA00023187"/>
    </source>
</evidence>
<dbReference type="SFLD" id="SFLDS00005">
    <property type="entry name" value="Isoprenoid_Synthase_Type_I"/>
    <property type="match status" value="1"/>
</dbReference>
<dbReference type="Pfam" id="PF00348">
    <property type="entry name" value="polyprenyl_synt"/>
    <property type="match status" value="1"/>
</dbReference>
<evidence type="ECO:0000313" key="10">
    <source>
        <dbReference type="EMBL" id="VDO99288.1"/>
    </source>
</evidence>
<evidence type="ECO:0000256" key="8">
    <source>
        <dbReference type="SAM" id="MobiDB-lite"/>
    </source>
</evidence>
<dbReference type="InterPro" id="IPR012677">
    <property type="entry name" value="Nucleotide-bd_a/b_plait_sf"/>
</dbReference>
<keyword evidence="6" id="KW-0539">Nucleus</keyword>
<dbReference type="InterPro" id="IPR003954">
    <property type="entry name" value="RRM_euk-type"/>
</dbReference>
<dbReference type="PANTHER" id="PTHR17204:SF25">
    <property type="entry name" value="RRM DOMAIN-CONTAINING PROTEIN"/>
    <property type="match status" value="1"/>
</dbReference>
<dbReference type="Gene3D" id="1.25.40.10">
    <property type="entry name" value="Tetratricopeptide repeat domain"/>
    <property type="match status" value="2"/>
</dbReference>
<evidence type="ECO:0000313" key="11">
    <source>
        <dbReference type="Proteomes" id="UP000270296"/>
    </source>
</evidence>
<keyword evidence="3" id="KW-0677">Repeat</keyword>
<feature type="domain" description="RRM" evidence="9">
    <location>
        <begin position="601"/>
        <end position="677"/>
    </location>
</feature>
<evidence type="ECO:0000256" key="4">
    <source>
        <dbReference type="ARBA" id="ARBA00022884"/>
    </source>
</evidence>
<feature type="compositionally biased region" description="Basic and acidic residues" evidence="8">
    <location>
        <begin position="545"/>
        <end position="554"/>
    </location>
</feature>
<protein>
    <submittedName>
        <fullName evidence="12">Squamous cell carcinoma antigen recognized by T-cells 3</fullName>
    </submittedName>
</protein>
<evidence type="ECO:0000313" key="12">
    <source>
        <dbReference type="WBParaSite" id="SBAD_0000303401-mRNA-1"/>
    </source>
</evidence>
<dbReference type="SUPFAM" id="SSF48576">
    <property type="entry name" value="Terpenoid synthases"/>
    <property type="match status" value="1"/>
</dbReference>
<dbReference type="Gene3D" id="1.10.600.10">
    <property type="entry name" value="Farnesyl Diphosphate Synthase"/>
    <property type="match status" value="1"/>
</dbReference>
<dbReference type="GO" id="GO:0004659">
    <property type="term" value="F:prenyltransferase activity"/>
    <property type="evidence" value="ECO:0007669"/>
    <property type="project" value="InterPro"/>
</dbReference>
<keyword evidence="4 7" id="KW-0694">RNA-binding</keyword>
<feature type="compositionally biased region" description="Polar residues" evidence="8">
    <location>
        <begin position="513"/>
        <end position="522"/>
    </location>
</feature>
<comment type="subcellular location">
    <subcellularLocation>
        <location evidence="1">Nucleus</location>
    </subcellularLocation>
</comment>
<dbReference type="SUPFAM" id="SSF54928">
    <property type="entry name" value="RNA-binding domain, RBD"/>
    <property type="match status" value="2"/>
</dbReference>
<dbReference type="InterPro" id="IPR000092">
    <property type="entry name" value="Polyprenyl_synt"/>
</dbReference>
<evidence type="ECO:0000256" key="6">
    <source>
        <dbReference type="ARBA" id="ARBA00023242"/>
    </source>
</evidence>
<feature type="domain" description="RRM" evidence="9">
    <location>
        <begin position="702"/>
        <end position="779"/>
    </location>
</feature>
<dbReference type="InterPro" id="IPR011990">
    <property type="entry name" value="TPR-like_helical_dom_sf"/>
</dbReference>
<dbReference type="AlphaFoldDB" id="A0A183IH00"/>
<proteinExistence type="predicted"/>
<dbReference type="InterPro" id="IPR059164">
    <property type="entry name" value="HAT_PRP39_C"/>
</dbReference>
<dbReference type="GO" id="GO:0008299">
    <property type="term" value="P:isoprenoid biosynthetic process"/>
    <property type="evidence" value="ECO:0007669"/>
    <property type="project" value="InterPro"/>
</dbReference>
<dbReference type="SMART" id="SM00361">
    <property type="entry name" value="RRM_1"/>
    <property type="match status" value="1"/>
</dbReference>
<dbReference type="GO" id="GO:0006397">
    <property type="term" value="P:mRNA processing"/>
    <property type="evidence" value="ECO:0007669"/>
    <property type="project" value="UniProtKB-KW"/>
</dbReference>
<dbReference type="GO" id="GO:0005634">
    <property type="term" value="C:nucleus"/>
    <property type="evidence" value="ECO:0007669"/>
    <property type="project" value="UniProtKB-SubCell"/>
</dbReference>
<keyword evidence="5" id="KW-0508">mRNA splicing</keyword>
<keyword evidence="11" id="KW-1185">Reference proteome</keyword>
<dbReference type="PROSITE" id="PS50102">
    <property type="entry name" value="RRM"/>
    <property type="match status" value="2"/>
</dbReference>
<keyword evidence="2" id="KW-0507">mRNA processing</keyword>
<evidence type="ECO:0000256" key="2">
    <source>
        <dbReference type="ARBA" id="ARBA00022664"/>
    </source>
</evidence>
<dbReference type="Proteomes" id="UP000270296">
    <property type="component" value="Unassembled WGS sequence"/>
</dbReference>
<dbReference type="EMBL" id="UZAM01007464">
    <property type="protein sequence ID" value="VDO99288.1"/>
    <property type="molecule type" value="Genomic_DNA"/>
</dbReference>
<dbReference type="Pfam" id="PF00076">
    <property type="entry name" value="RRM_1"/>
    <property type="match status" value="2"/>
</dbReference>
<evidence type="ECO:0000256" key="7">
    <source>
        <dbReference type="PROSITE-ProRule" id="PRU00176"/>
    </source>
</evidence>
<dbReference type="InterPro" id="IPR035979">
    <property type="entry name" value="RBD_domain_sf"/>
</dbReference>
<dbReference type="SUPFAM" id="SSF48452">
    <property type="entry name" value="TPR-like"/>
    <property type="match status" value="1"/>
</dbReference>
<dbReference type="GO" id="GO:0008380">
    <property type="term" value="P:RNA splicing"/>
    <property type="evidence" value="ECO:0007669"/>
    <property type="project" value="UniProtKB-KW"/>
</dbReference>
<evidence type="ECO:0000256" key="3">
    <source>
        <dbReference type="ARBA" id="ARBA00022737"/>
    </source>
</evidence>
<gene>
    <name evidence="10" type="ORF">SBAD_LOCUS2895</name>
</gene>
<feature type="region of interest" description="Disordered" evidence="8">
    <location>
        <begin position="511"/>
        <end position="593"/>
    </location>
</feature>
<reference evidence="10 11" key="2">
    <citation type="submission" date="2018-11" db="EMBL/GenBank/DDBJ databases">
        <authorList>
            <consortium name="Pathogen Informatics"/>
        </authorList>
    </citation>
    <scope>NUCLEOTIDE SEQUENCE [LARGE SCALE GENOMIC DNA]</scope>
</reference>
<dbReference type="CDD" id="cd00685">
    <property type="entry name" value="Trans_IPPS_HT"/>
    <property type="match status" value="1"/>
</dbReference>
<dbReference type="WBParaSite" id="SBAD_0000303401-mRNA-1">
    <property type="protein sequence ID" value="SBAD_0000303401-mRNA-1"/>
    <property type="gene ID" value="SBAD_0000303401"/>
</dbReference>
<dbReference type="PANTHER" id="PTHR17204">
    <property type="entry name" value="PRE-MRNA PROCESSING PROTEIN PRP39-RELATED"/>
    <property type="match status" value="1"/>
</dbReference>
<evidence type="ECO:0000259" key="9">
    <source>
        <dbReference type="PROSITE" id="PS50102"/>
    </source>
</evidence>
<dbReference type="OrthoDB" id="6921389at2759"/>
<dbReference type="InterPro" id="IPR000504">
    <property type="entry name" value="RRM_dom"/>
</dbReference>
<dbReference type="SMART" id="SM00386">
    <property type="entry name" value="HAT"/>
    <property type="match status" value="5"/>
</dbReference>
<dbReference type="Pfam" id="PF23241">
    <property type="entry name" value="HAT_PRP39_C"/>
    <property type="match status" value="1"/>
</dbReference>
<dbReference type="GO" id="GO:0042811">
    <property type="term" value="P:pheromone biosynthetic process"/>
    <property type="evidence" value="ECO:0007669"/>
    <property type="project" value="UniProtKB-ARBA"/>
</dbReference>
<dbReference type="Pfam" id="PF23240">
    <property type="entry name" value="HAT_PRP39_N"/>
    <property type="match status" value="1"/>
</dbReference>
<sequence length="1038" mass="119874">MNSESSDDSAHSIEEIDLDALETKVKQNPSNYQAHLELVNACRRSGEFDRLKTARHNMQAVYPLSAELWLEWTKDEQKIGTGVSELKKLFDLAVQDYLSVELWLEYALWGCSHFSIDEARAVFERAVQAAGLHVAEGLLIWEAYRQFELSLLEELSPVKADSDKDNEPKQQDDYPKQTLFDEQRERFRRVFVRQLCLPLMDMEQGMKDYTETFGAEAVDSSLDYNYKSALKVLAQLKPFESQLKEAGKKTADVYSKYLDLEETLKNPARLQCLFERAVADHCLDGALWLRYVRWLDNELKDSNVSLSVYERAVRNCPWTTVLWQEYAMSCERFGLLWEQIEKVMKCALEAGFSSVSEAAELWLQYAYQCRRRQGMSGNEVTAEVQKIFCEGAAFLKEKFGGDCWDPEFYYRKCWARFEARHNIELFRELWDSILKEGNCRFANVWLEYIALERQFGNTQSARRLYQKAANSVSDFPEALFQCWIQFEREEGTLQDLDFARKKVEHYMERLHQRQAQTNARANKSNRRMQREGRNSDRTATIDAHNGSERRDSRKSINASKNRRLVSSDKAAVPLGGIPDTMDTSQRTKRDGDGFVIPILPKKLKTTEVKPTPNKERLMEVFETVGEVSDIRLVMLRPGRSKGYCYVEFKEGRCVDEALKLDRHMIDGRPMFVSVCKGDPQRSEVSSDASSTSFKYGTGEEKNKLFVKNVPKSATEYQLEELFKVYGKLRSVRLVTYKSGASKGLAYIEYEDVESATKALEKTDGTYFHGKQLMVSISNPPPRRSEGEDGGIRFAKILKQAHVSIGGREARSRQRVQLLPRSILLSLRFWNFLFAYSLPPINVYNHACIELFNRIDDIEDNSVLRRGMPVTHKIYGVPLTINSANYVYFLALQETMRLNHPKAVEIFTEQLLALHRGQALDIYWRDTVSCPTEEQYTEMVLQKTGGLFFLAIKLMQLFSDNKQNYSQLLTALSIYFQIRDDYCNLQAPDYFEKKSFAEDLTEGKFSFPIIHAVRTFSDDDRIISKIFCIKAVIFTAFIS</sequence>
<dbReference type="InterPro" id="IPR008949">
    <property type="entry name" value="Isoprenoid_synthase_dom_sf"/>
</dbReference>
<organism evidence="12">
    <name type="scientific">Soboliphyme baturini</name>
    <dbReference type="NCBI Taxonomy" id="241478"/>
    <lineage>
        <taxon>Eukaryota</taxon>
        <taxon>Metazoa</taxon>
        <taxon>Ecdysozoa</taxon>
        <taxon>Nematoda</taxon>
        <taxon>Enoplea</taxon>
        <taxon>Dorylaimia</taxon>
        <taxon>Dioctophymatida</taxon>
        <taxon>Dioctophymatoidea</taxon>
        <taxon>Soboliphymatidae</taxon>
        <taxon>Soboliphyme</taxon>
    </lineage>
</organism>
<name>A0A183IH00_9BILA</name>
<reference evidence="12" key="1">
    <citation type="submission" date="2016-06" db="UniProtKB">
        <authorList>
            <consortium name="WormBaseParasite"/>
        </authorList>
    </citation>
    <scope>IDENTIFICATION</scope>
</reference>
<dbReference type="InterPro" id="IPR003107">
    <property type="entry name" value="HAT"/>
</dbReference>